<proteinExistence type="predicted"/>
<dbReference type="Proteomes" id="UP001139031">
    <property type="component" value="Unassembled WGS sequence"/>
</dbReference>
<keyword evidence="2" id="KW-0472">Membrane</keyword>
<evidence type="ECO:0000313" key="3">
    <source>
        <dbReference type="EMBL" id="MBZ5714846.1"/>
    </source>
</evidence>
<comment type="caution">
    <text evidence="3">The sequence shown here is derived from an EMBL/GenBank/DDBJ whole genome shotgun (WGS) entry which is preliminary data.</text>
</comment>
<accession>A0ABS7U327</accession>
<name>A0ABS7U327_9BACT</name>
<feature type="region of interest" description="Disordered" evidence="1">
    <location>
        <begin position="53"/>
        <end position="74"/>
    </location>
</feature>
<keyword evidence="2" id="KW-0812">Transmembrane</keyword>
<sequence>MTSRNPRPTTHRFSVGGLLGAIAVFLVLYMTVVNIADASRALAASKDALARAHNESVHRLARTDPHEYPHRAHR</sequence>
<evidence type="ECO:0000313" key="4">
    <source>
        <dbReference type="Proteomes" id="UP001139031"/>
    </source>
</evidence>
<organism evidence="3 4">
    <name type="scientific">Nannocystis pusilla</name>
    <dbReference type="NCBI Taxonomy" id="889268"/>
    <lineage>
        <taxon>Bacteria</taxon>
        <taxon>Pseudomonadati</taxon>
        <taxon>Myxococcota</taxon>
        <taxon>Polyangia</taxon>
        <taxon>Nannocystales</taxon>
        <taxon>Nannocystaceae</taxon>
        <taxon>Nannocystis</taxon>
    </lineage>
</organism>
<evidence type="ECO:0000256" key="2">
    <source>
        <dbReference type="SAM" id="Phobius"/>
    </source>
</evidence>
<protein>
    <submittedName>
        <fullName evidence="3">Uncharacterized protein</fullName>
    </submittedName>
</protein>
<dbReference type="RefSeq" id="WP_224196578.1">
    <property type="nucleotide sequence ID" value="NZ_JAIRAU010000052.1"/>
</dbReference>
<feature type="transmembrane region" description="Helical" evidence="2">
    <location>
        <begin position="13"/>
        <end position="36"/>
    </location>
</feature>
<reference evidence="3" key="1">
    <citation type="submission" date="2021-08" db="EMBL/GenBank/DDBJ databases">
        <authorList>
            <person name="Stevens D.C."/>
        </authorList>
    </citation>
    <scope>NUCLEOTIDE SEQUENCE</scope>
    <source>
        <strain evidence="3">DSM 53165</strain>
    </source>
</reference>
<keyword evidence="4" id="KW-1185">Reference proteome</keyword>
<dbReference type="EMBL" id="JAIRAU010000052">
    <property type="protein sequence ID" value="MBZ5714846.1"/>
    <property type="molecule type" value="Genomic_DNA"/>
</dbReference>
<evidence type="ECO:0000256" key="1">
    <source>
        <dbReference type="SAM" id="MobiDB-lite"/>
    </source>
</evidence>
<keyword evidence="2" id="KW-1133">Transmembrane helix</keyword>
<gene>
    <name evidence="3" type="ORF">K7C98_36910</name>
</gene>